<proteinExistence type="predicted"/>
<gene>
    <name evidence="1" type="ORF">DILT_LOCUS2232</name>
</gene>
<dbReference type="EMBL" id="UYRU01041833">
    <property type="protein sequence ID" value="VDK70264.1"/>
    <property type="molecule type" value="Genomic_DNA"/>
</dbReference>
<accession>A0A3P6TW74</accession>
<dbReference type="AlphaFoldDB" id="A0A3P6TW74"/>
<organism evidence="1 2">
    <name type="scientific">Dibothriocephalus latus</name>
    <name type="common">Fish tapeworm</name>
    <name type="synonym">Diphyllobothrium latum</name>
    <dbReference type="NCBI Taxonomy" id="60516"/>
    <lineage>
        <taxon>Eukaryota</taxon>
        <taxon>Metazoa</taxon>
        <taxon>Spiralia</taxon>
        <taxon>Lophotrochozoa</taxon>
        <taxon>Platyhelminthes</taxon>
        <taxon>Cestoda</taxon>
        <taxon>Eucestoda</taxon>
        <taxon>Diphyllobothriidea</taxon>
        <taxon>Diphyllobothriidae</taxon>
        <taxon>Dibothriocephalus</taxon>
    </lineage>
</organism>
<keyword evidence="2" id="KW-1185">Reference proteome</keyword>
<evidence type="ECO:0000313" key="2">
    <source>
        <dbReference type="Proteomes" id="UP000281553"/>
    </source>
</evidence>
<evidence type="ECO:0000313" key="1">
    <source>
        <dbReference type="EMBL" id="VDK70264.1"/>
    </source>
</evidence>
<protein>
    <submittedName>
        <fullName evidence="1">Uncharacterized protein</fullName>
    </submittedName>
</protein>
<sequence length="156" mass="18219">MVILFRRKTISIRLVRRRMFLLARQLTLEQRYKLSDSADVFQFPTAVHGQSGKFNDVTVAARSKIIPIHYTIFKTASVLDELHGDRPATAIIFNENVKLMVQTLGKNWIEYSQAAAPEIEINKQSLRWILRGWVKVCLYRHHVLQPRRIFWNAISS</sequence>
<reference evidence="1 2" key="1">
    <citation type="submission" date="2018-11" db="EMBL/GenBank/DDBJ databases">
        <authorList>
            <consortium name="Pathogen Informatics"/>
        </authorList>
    </citation>
    <scope>NUCLEOTIDE SEQUENCE [LARGE SCALE GENOMIC DNA]</scope>
</reference>
<name>A0A3P6TW74_DIBLA</name>
<dbReference type="Proteomes" id="UP000281553">
    <property type="component" value="Unassembled WGS sequence"/>
</dbReference>